<name>A0AAD6YII4_9AGAR</name>
<keyword evidence="3" id="KW-1185">Reference proteome</keyword>
<reference evidence="2" key="1">
    <citation type="submission" date="2023-03" db="EMBL/GenBank/DDBJ databases">
        <title>Massive genome expansion in bonnet fungi (Mycena s.s.) driven by repeated elements and novel gene families across ecological guilds.</title>
        <authorList>
            <consortium name="Lawrence Berkeley National Laboratory"/>
            <person name="Harder C.B."/>
            <person name="Miyauchi S."/>
            <person name="Viragh M."/>
            <person name="Kuo A."/>
            <person name="Thoen E."/>
            <person name="Andreopoulos B."/>
            <person name="Lu D."/>
            <person name="Skrede I."/>
            <person name="Drula E."/>
            <person name="Henrissat B."/>
            <person name="Morin E."/>
            <person name="Kohler A."/>
            <person name="Barry K."/>
            <person name="LaButti K."/>
            <person name="Morin E."/>
            <person name="Salamov A."/>
            <person name="Lipzen A."/>
            <person name="Mereny Z."/>
            <person name="Hegedus B."/>
            <person name="Baldrian P."/>
            <person name="Stursova M."/>
            <person name="Weitz H."/>
            <person name="Taylor A."/>
            <person name="Grigoriev I.V."/>
            <person name="Nagy L.G."/>
            <person name="Martin F."/>
            <person name="Kauserud H."/>
        </authorList>
    </citation>
    <scope>NUCLEOTIDE SEQUENCE</scope>
    <source>
        <strain evidence="2">9144</strain>
    </source>
</reference>
<comment type="caution">
    <text evidence="2">The sequence shown here is derived from an EMBL/GenBank/DDBJ whole genome shotgun (WGS) entry which is preliminary data.</text>
</comment>
<dbReference type="EMBL" id="JARJCW010000016">
    <property type="protein sequence ID" value="KAJ7216073.1"/>
    <property type="molecule type" value="Genomic_DNA"/>
</dbReference>
<feature type="compositionally biased region" description="Pro residues" evidence="1">
    <location>
        <begin position="180"/>
        <end position="189"/>
    </location>
</feature>
<dbReference type="AlphaFoldDB" id="A0AAD6YII4"/>
<dbReference type="Proteomes" id="UP001219525">
    <property type="component" value="Unassembled WGS sequence"/>
</dbReference>
<accession>A0AAD6YII4</accession>
<organism evidence="2 3">
    <name type="scientific">Mycena pura</name>
    <dbReference type="NCBI Taxonomy" id="153505"/>
    <lineage>
        <taxon>Eukaryota</taxon>
        <taxon>Fungi</taxon>
        <taxon>Dikarya</taxon>
        <taxon>Basidiomycota</taxon>
        <taxon>Agaricomycotina</taxon>
        <taxon>Agaricomycetes</taxon>
        <taxon>Agaricomycetidae</taxon>
        <taxon>Agaricales</taxon>
        <taxon>Marasmiineae</taxon>
        <taxon>Mycenaceae</taxon>
        <taxon>Mycena</taxon>
    </lineage>
</organism>
<sequence>MKPTRRAQDVVIRELMTNTLDRSALGKYVDDEDGVSVLSHVAWAEVARKLIGEIPGGDAGMMLKSGIRGTLPVEFRHLLNDAGLDTWEKFLKAVEDVGVDRINDAVEERTGRYGNDNEALAWQKGSPRNAQTDALAAQLLESLGFASPQRTGRAAMNPRSVYIPPAARQSQPAPTAPYQLTPPPGPRPYHTPSTTTDPRIPWASRGSTDVFAGSTVRPHSNAFTKSLLATPLSPSPVRSRLTTLSGDPARDVDLARHIAEHPRTYPVDAAGIQRYTTDMTAWISQHGNAPSPDYTTFPLTPGTAAPGTRECFRCGILTNPPHFGQRACLAQNGCEVPVREQNVRAVVGAIIYPPGQRTTSRISQIHEVPYDLFGGFDPDQPLYEETTGSENGEEPAV</sequence>
<gene>
    <name evidence="2" type="ORF">GGX14DRAFT_562512</name>
</gene>
<feature type="region of interest" description="Disordered" evidence="1">
    <location>
        <begin position="165"/>
        <end position="206"/>
    </location>
</feature>
<evidence type="ECO:0000256" key="1">
    <source>
        <dbReference type="SAM" id="MobiDB-lite"/>
    </source>
</evidence>
<evidence type="ECO:0000313" key="3">
    <source>
        <dbReference type="Proteomes" id="UP001219525"/>
    </source>
</evidence>
<proteinExistence type="predicted"/>
<feature type="region of interest" description="Disordered" evidence="1">
    <location>
        <begin position="376"/>
        <end position="397"/>
    </location>
</feature>
<evidence type="ECO:0000313" key="2">
    <source>
        <dbReference type="EMBL" id="KAJ7216073.1"/>
    </source>
</evidence>
<protein>
    <submittedName>
        <fullName evidence="2">Uncharacterized protein</fullName>
    </submittedName>
</protein>